<reference evidence="1 2" key="1">
    <citation type="submission" date="2017-03" db="EMBL/GenBank/DDBJ databases">
        <title>Genomes of endolithic fungi from Antarctica.</title>
        <authorList>
            <person name="Coleine C."/>
            <person name="Masonjones S."/>
            <person name="Stajich J.E."/>
        </authorList>
    </citation>
    <scope>NUCLEOTIDE SEQUENCE [LARGE SCALE GENOMIC DNA]</scope>
    <source>
        <strain evidence="1 2">CCFEE 6314</strain>
    </source>
</reference>
<comment type="caution">
    <text evidence="1">The sequence shown here is derived from an EMBL/GenBank/DDBJ whole genome shotgun (WGS) entry which is preliminary data.</text>
</comment>
<dbReference type="Proteomes" id="UP000288859">
    <property type="component" value="Unassembled WGS sequence"/>
</dbReference>
<dbReference type="OrthoDB" id="10336342at2759"/>
<evidence type="ECO:0000313" key="2">
    <source>
        <dbReference type="Proteomes" id="UP000288859"/>
    </source>
</evidence>
<name>A0A438MY67_EXOME</name>
<dbReference type="AlphaFoldDB" id="A0A438MY67"/>
<protein>
    <submittedName>
        <fullName evidence="1">Uncharacterized protein</fullName>
    </submittedName>
</protein>
<dbReference type="VEuPathDB" id="FungiDB:PV10_08217"/>
<evidence type="ECO:0000313" key="1">
    <source>
        <dbReference type="EMBL" id="RVX67881.1"/>
    </source>
</evidence>
<accession>A0A438MY67</accession>
<sequence>MTSSDRQSPPSGMRPYPLTLNTLPPEVRGIIYEYLVPMILIAHNHALVRCATVPRRHTYKIKPPRALLSTLIFRLGKQVHEDAMHAISKAPVTVAGAPRHPFTPEHYNFPPFIFTNVHQLCPTMRRIDDLFGRQEYDVNVLPNLSMVWAGPPPSTDIRVNLRYPGDILSFVAECLRDQEGPEELALSNGLLSHFQHFIDTQAHIEGYPTEPFRRTMEYLSRTDVMIRCGHTLFVRVMATRTGSGPRSRKVGLLDEEYHLEIVWDNTGLYIDGIPDFTGFVWWQAWKSGEPYRGEELVPNRQREDIHFLVTDSRAVEYKRVLPEGDESLGEWMWAVEPEVWRLV</sequence>
<proteinExistence type="predicted"/>
<organism evidence="1 2">
    <name type="scientific">Exophiala mesophila</name>
    <name type="common">Black yeast-like fungus</name>
    <dbReference type="NCBI Taxonomy" id="212818"/>
    <lineage>
        <taxon>Eukaryota</taxon>
        <taxon>Fungi</taxon>
        <taxon>Dikarya</taxon>
        <taxon>Ascomycota</taxon>
        <taxon>Pezizomycotina</taxon>
        <taxon>Eurotiomycetes</taxon>
        <taxon>Chaetothyriomycetidae</taxon>
        <taxon>Chaetothyriales</taxon>
        <taxon>Herpotrichiellaceae</taxon>
        <taxon>Exophiala</taxon>
    </lineage>
</organism>
<dbReference type="EMBL" id="NAJM01000043">
    <property type="protein sequence ID" value="RVX67881.1"/>
    <property type="molecule type" value="Genomic_DNA"/>
</dbReference>
<gene>
    <name evidence="1" type="ORF">B0A52_08486</name>
</gene>